<sequence>MVHQSSDSHEMPCAEAAKLAQRLHQHPRLRMKVEQLLAVVENEGELTRANAAEQRVIESIQKLGQAALQSWAEQQNQQQTQALLENTRGIHRARQKNSIGTRDSVPSQS</sequence>
<proteinExistence type="predicted"/>
<feature type="region of interest" description="Disordered" evidence="1">
    <location>
        <begin position="82"/>
        <end position="109"/>
    </location>
</feature>
<name>A0A6J4PWM0_9CYAN</name>
<evidence type="ECO:0000313" key="2">
    <source>
        <dbReference type="EMBL" id="CAA9423898.1"/>
    </source>
</evidence>
<dbReference type="EMBL" id="CADCTY010002447">
    <property type="protein sequence ID" value="CAA9423898.1"/>
    <property type="molecule type" value="Genomic_DNA"/>
</dbReference>
<gene>
    <name evidence="2" type="ORF">AVDCRST_MAG94-7162</name>
</gene>
<feature type="compositionally biased region" description="Polar residues" evidence="1">
    <location>
        <begin position="96"/>
        <end position="109"/>
    </location>
</feature>
<dbReference type="AlphaFoldDB" id="A0A6J4PWM0"/>
<protein>
    <submittedName>
        <fullName evidence="2">Uncharacterized protein</fullName>
    </submittedName>
</protein>
<organism evidence="2">
    <name type="scientific">uncultured Leptolyngbya sp</name>
    <dbReference type="NCBI Taxonomy" id="332963"/>
    <lineage>
        <taxon>Bacteria</taxon>
        <taxon>Bacillati</taxon>
        <taxon>Cyanobacteriota</taxon>
        <taxon>Cyanophyceae</taxon>
        <taxon>Leptolyngbyales</taxon>
        <taxon>Leptolyngbyaceae</taxon>
        <taxon>Leptolyngbya group</taxon>
        <taxon>Leptolyngbya</taxon>
        <taxon>environmental samples</taxon>
    </lineage>
</organism>
<accession>A0A6J4PWM0</accession>
<evidence type="ECO:0000256" key="1">
    <source>
        <dbReference type="SAM" id="MobiDB-lite"/>
    </source>
</evidence>
<reference evidence="2" key="1">
    <citation type="submission" date="2020-02" db="EMBL/GenBank/DDBJ databases">
        <authorList>
            <person name="Meier V. D."/>
        </authorList>
    </citation>
    <scope>NUCLEOTIDE SEQUENCE</scope>
    <source>
        <strain evidence="2">AVDCRST_MAG94</strain>
    </source>
</reference>